<organism evidence="3 4">
    <name type="scientific">Discina gigas</name>
    <dbReference type="NCBI Taxonomy" id="1032678"/>
    <lineage>
        <taxon>Eukaryota</taxon>
        <taxon>Fungi</taxon>
        <taxon>Dikarya</taxon>
        <taxon>Ascomycota</taxon>
        <taxon>Pezizomycotina</taxon>
        <taxon>Pezizomycetes</taxon>
        <taxon>Pezizales</taxon>
        <taxon>Discinaceae</taxon>
        <taxon>Discina</taxon>
    </lineage>
</organism>
<evidence type="ECO:0000313" key="3">
    <source>
        <dbReference type="EMBL" id="KAL0640301.1"/>
    </source>
</evidence>
<dbReference type="InterPro" id="IPR013860">
    <property type="entry name" value="AreA_GATA"/>
</dbReference>
<feature type="compositionally biased region" description="Low complexity" evidence="1">
    <location>
        <begin position="53"/>
        <end position="66"/>
    </location>
</feature>
<evidence type="ECO:0000259" key="2">
    <source>
        <dbReference type="Pfam" id="PF08550"/>
    </source>
</evidence>
<feature type="domain" description="Nitrogen regulatory protein areA GATA-like" evidence="2">
    <location>
        <begin position="121"/>
        <end position="148"/>
    </location>
</feature>
<accession>A0ABR3GXI4</accession>
<protein>
    <submittedName>
        <fullName evidence="3">Protein phosphatase regulator</fullName>
    </submittedName>
</protein>
<gene>
    <name evidence="3" type="primary">REG1_1</name>
    <name evidence="3" type="ORF">Q9L58_000581</name>
</gene>
<keyword evidence="4" id="KW-1185">Reference proteome</keyword>
<dbReference type="EMBL" id="JBBBZM010000004">
    <property type="protein sequence ID" value="KAL0640301.1"/>
    <property type="molecule type" value="Genomic_DNA"/>
</dbReference>
<sequence length="165" mass="18729">MMAEVMAAPIQLDGYYSSSPRCGSPQPPYHNGKPFLDIDDQLLFPVYDQGTGSSSPDLDTPSSPLSNDYAAPPAHRQYSPFTVDVPDLVIVPADDSVVRHEPSRHVDYLSHDWKEEDIWASWRYMIGKRKVYSNAARLENASWRTWAKSKFKLKTVSPETLNWQV</sequence>
<dbReference type="PANTHER" id="PTHR28051:SF1">
    <property type="entry name" value="PROTEIN MTL1-RELATED"/>
    <property type="match status" value="1"/>
</dbReference>
<reference evidence="3 4" key="1">
    <citation type="submission" date="2024-02" db="EMBL/GenBank/DDBJ databases">
        <title>Discinaceae phylogenomics.</title>
        <authorList>
            <person name="Dirks A.C."/>
            <person name="James T.Y."/>
        </authorList>
    </citation>
    <scope>NUCLEOTIDE SEQUENCE [LARGE SCALE GENOMIC DNA]</scope>
    <source>
        <strain evidence="3 4">ACD0624</strain>
    </source>
</reference>
<name>A0ABR3GXI4_9PEZI</name>
<feature type="region of interest" description="Disordered" evidence="1">
    <location>
        <begin position="49"/>
        <end position="71"/>
    </location>
</feature>
<dbReference type="PANTHER" id="PTHR28051">
    <property type="entry name" value="PROTEIN MTL1-RELATED"/>
    <property type="match status" value="1"/>
</dbReference>
<dbReference type="InterPro" id="IPR052292">
    <property type="entry name" value="Glucose_repression_reg"/>
</dbReference>
<comment type="caution">
    <text evidence="3">The sequence shown here is derived from an EMBL/GenBank/DDBJ whole genome shotgun (WGS) entry which is preliminary data.</text>
</comment>
<dbReference type="Proteomes" id="UP001447188">
    <property type="component" value="Unassembled WGS sequence"/>
</dbReference>
<dbReference type="Pfam" id="PF08550">
    <property type="entry name" value="GATA_AreA"/>
    <property type="match status" value="1"/>
</dbReference>
<evidence type="ECO:0000313" key="4">
    <source>
        <dbReference type="Proteomes" id="UP001447188"/>
    </source>
</evidence>
<evidence type="ECO:0000256" key="1">
    <source>
        <dbReference type="SAM" id="MobiDB-lite"/>
    </source>
</evidence>
<proteinExistence type="predicted"/>